<keyword evidence="2" id="KW-1185">Reference proteome</keyword>
<evidence type="ECO:0000313" key="2">
    <source>
        <dbReference type="Proteomes" id="UP000822688"/>
    </source>
</evidence>
<comment type="caution">
    <text evidence="1">The sequence shown here is derived from an EMBL/GenBank/DDBJ whole genome shotgun (WGS) entry which is preliminary data.</text>
</comment>
<protein>
    <submittedName>
        <fullName evidence="1">Uncharacterized protein</fullName>
    </submittedName>
</protein>
<dbReference type="EMBL" id="CM026430">
    <property type="protein sequence ID" value="KAG0560743.1"/>
    <property type="molecule type" value="Genomic_DNA"/>
</dbReference>
<evidence type="ECO:0000313" key="1">
    <source>
        <dbReference type="EMBL" id="KAG0560743.1"/>
    </source>
</evidence>
<dbReference type="Proteomes" id="UP000822688">
    <property type="component" value="Chromosome 9"/>
</dbReference>
<reference evidence="1" key="1">
    <citation type="submission" date="2020-06" db="EMBL/GenBank/DDBJ databases">
        <title>WGS assembly of Ceratodon purpureus strain R40.</title>
        <authorList>
            <person name="Carey S.B."/>
            <person name="Jenkins J."/>
            <person name="Shu S."/>
            <person name="Lovell J.T."/>
            <person name="Sreedasyam A."/>
            <person name="Maumus F."/>
            <person name="Tiley G.P."/>
            <person name="Fernandez-Pozo N."/>
            <person name="Barry K."/>
            <person name="Chen C."/>
            <person name="Wang M."/>
            <person name="Lipzen A."/>
            <person name="Daum C."/>
            <person name="Saski C.A."/>
            <person name="Payton A.C."/>
            <person name="Mcbreen J.C."/>
            <person name="Conrad R.E."/>
            <person name="Kollar L.M."/>
            <person name="Olsson S."/>
            <person name="Huttunen S."/>
            <person name="Landis J.B."/>
            <person name="Wickett N.J."/>
            <person name="Johnson M.G."/>
            <person name="Rensing S.A."/>
            <person name="Grimwood J."/>
            <person name="Schmutz J."/>
            <person name="Mcdaniel S.F."/>
        </authorList>
    </citation>
    <scope>NUCLEOTIDE SEQUENCE</scope>
    <source>
        <strain evidence="1">R40</strain>
    </source>
</reference>
<name>A0A8T0GP90_CERPU</name>
<proteinExistence type="predicted"/>
<dbReference type="AlphaFoldDB" id="A0A8T0GP90"/>
<accession>A0A8T0GP90</accession>
<organism evidence="1 2">
    <name type="scientific">Ceratodon purpureus</name>
    <name type="common">Fire moss</name>
    <name type="synonym">Dicranum purpureum</name>
    <dbReference type="NCBI Taxonomy" id="3225"/>
    <lineage>
        <taxon>Eukaryota</taxon>
        <taxon>Viridiplantae</taxon>
        <taxon>Streptophyta</taxon>
        <taxon>Embryophyta</taxon>
        <taxon>Bryophyta</taxon>
        <taxon>Bryophytina</taxon>
        <taxon>Bryopsida</taxon>
        <taxon>Dicranidae</taxon>
        <taxon>Pseudoditrichales</taxon>
        <taxon>Ditrichaceae</taxon>
        <taxon>Ceratodon</taxon>
    </lineage>
</organism>
<gene>
    <name evidence="1" type="ORF">KC19_9G009400</name>
</gene>
<sequence>MTRTTQLALETGSVGHKFPDFSRDLAHSDGLSKRSTPTNNWRRICTTVRFEYKPKPEKSIRASLEIIAAATPRSMDHVACKIIRPLRSTHMTHDPVRMLTSSTSFKVLRKTKD</sequence>